<dbReference type="KEGG" id="cge:118237787"/>
<evidence type="ECO:0000256" key="1">
    <source>
        <dbReference type="SAM" id="Phobius"/>
    </source>
</evidence>
<gene>
    <name evidence="3" type="primary">LOC118237787</name>
</gene>
<sequence length="110" mass="11837">MAAPGEPCTGLRVWNQTEQGPVAHHLLSLCFLRAAGSWAPPMYLWVLGPIYIFHVHCHGRCFLRMSHLFKVKMVATGSLGPGSLEEVGVGSCDGGRLNLAATPHLSSART</sequence>
<dbReference type="RefSeq" id="XP_035292653.1">
    <property type="nucleotide sequence ID" value="XM_035436762.1"/>
</dbReference>
<dbReference type="GeneID" id="118237787"/>
<keyword evidence="1" id="KW-0812">Transmembrane</keyword>
<reference evidence="3" key="3">
    <citation type="submission" date="2025-08" db="UniProtKB">
        <authorList>
            <consortium name="RefSeq"/>
        </authorList>
    </citation>
    <scope>IDENTIFICATION</scope>
    <source>
        <strain evidence="3">17A/GY</strain>
        <tissue evidence="3">Liver</tissue>
    </source>
</reference>
<protein>
    <submittedName>
        <fullName evidence="3">Multidrug resistance-associated protein 6-like</fullName>
    </submittedName>
</protein>
<keyword evidence="1" id="KW-0472">Membrane</keyword>
<dbReference type="RefSeq" id="XP_035303004.1">
    <property type="nucleotide sequence ID" value="XM_035447113.1"/>
</dbReference>
<evidence type="ECO:0000313" key="3">
    <source>
        <dbReference type="RefSeq" id="XP_035303004.1"/>
    </source>
</evidence>
<proteinExistence type="predicted"/>
<reference evidence="2" key="2">
    <citation type="journal article" date="2020" name="Biotechnol. Bioeng.">
        <title>Chromosome-scale scaffolds for the Chinese hamster reference genome assembly to facilitate the study of the CHO epigenome.</title>
        <authorList>
            <person name="Hilliard W."/>
            <person name="MacDonald M."/>
            <person name="Lee K.H."/>
        </authorList>
    </citation>
    <scope>NUCLEOTIDE SEQUENCE [LARGE SCALE GENOMIC DNA]</scope>
    <source>
        <strain evidence="2">17A/GY</strain>
    </source>
</reference>
<keyword evidence="1" id="KW-1133">Transmembrane helix</keyword>
<dbReference type="Proteomes" id="UP001108280">
    <property type="component" value="Chromosome 6"/>
</dbReference>
<dbReference type="OrthoDB" id="9624063at2759"/>
<dbReference type="AlphaFoldDB" id="A0A9J7H5S1"/>
<name>A0A9J7H5S1_CRIGR</name>
<organism evidence="2 3">
    <name type="scientific">Cricetulus griseus</name>
    <name type="common">Chinese hamster</name>
    <name type="synonym">Cricetulus barabensis griseus</name>
    <dbReference type="NCBI Taxonomy" id="10029"/>
    <lineage>
        <taxon>Eukaryota</taxon>
        <taxon>Metazoa</taxon>
        <taxon>Chordata</taxon>
        <taxon>Craniata</taxon>
        <taxon>Vertebrata</taxon>
        <taxon>Euteleostomi</taxon>
        <taxon>Mammalia</taxon>
        <taxon>Eutheria</taxon>
        <taxon>Euarchontoglires</taxon>
        <taxon>Glires</taxon>
        <taxon>Rodentia</taxon>
        <taxon>Myomorpha</taxon>
        <taxon>Muroidea</taxon>
        <taxon>Cricetidae</taxon>
        <taxon>Cricetinae</taxon>
        <taxon>Cricetulus</taxon>
    </lineage>
</organism>
<evidence type="ECO:0000313" key="2">
    <source>
        <dbReference type="Proteomes" id="UP001108280"/>
    </source>
</evidence>
<feature type="transmembrane region" description="Helical" evidence="1">
    <location>
        <begin position="42"/>
        <end position="63"/>
    </location>
</feature>
<reference evidence="2" key="1">
    <citation type="journal article" date="2018" name="Biotechnol. Bioeng.">
        <title>A reference genome of the Chinese hamster based on a hybrid assembly strategy.</title>
        <authorList>
            <person name="Rupp O."/>
            <person name="MacDonald M.L."/>
            <person name="Li S."/>
            <person name="Dhiman H."/>
            <person name="Polson S."/>
            <person name="Griep S."/>
            <person name="Heffner K."/>
            <person name="Hernandez I."/>
            <person name="Brinkrolf K."/>
            <person name="Jadhav V."/>
            <person name="Samoudi M."/>
            <person name="Hao H."/>
            <person name="Kingham B."/>
            <person name="Goesmann A."/>
            <person name="Betenbaugh M.J."/>
            <person name="Lewis N.E."/>
            <person name="Borth N."/>
            <person name="Lee K.H."/>
        </authorList>
    </citation>
    <scope>NUCLEOTIDE SEQUENCE [LARGE SCALE GENOMIC DNA]</scope>
    <source>
        <strain evidence="2">17A/GY</strain>
    </source>
</reference>
<keyword evidence="2" id="KW-1185">Reference proteome</keyword>
<accession>A0A9J7H5S1</accession>